<evidence type="ECO:0008006" key="2">
    <source>
        <dbReference type="Google" id="ProtNLM"/>
    </source>
</evidence>
<accession>A0A6C0GZ96</accession>
<dbReference type="SUPFAM" id="SSF52096">
    <property type="entry name" value="ClpP/crotonase"/>
    <property type="match status" value="1"/>
</dbReference>
<name>A0A6C0GZ96_9ZZZZ</name>
<protein>
    <recommendedName>
        <fullName evidence="2">ATP-dependent Clp protease proteolytic subunit</fullName>
    </recommendedName>
</protein>
<proteinExistence type="predicted"/>
<dbReference type="InterPro" id="IPR029045">
    <property type="entry name" value="ClpP/crotonase-like_dom_sf"/>
</dbReference>
<reference evidence="1" key="1">
    <citation type="journal article" date="2020" name="Nature">
        <title>Giant virus diversity and host interactions through global metagenomics.</title>
        <authorList>
            <person name="Schulz F."/>
            <person name="Roux S."/>
            <person name="Paez-Espino D."/>
            <person name="Jungbluth S."/>
            <person name="Walsh D.A."/>
            <person name="Denef V.J."/>
            <person name="McMahon K.D."/>
            <person name="Konstantinidis K.T."/>
            <person name="Eloe-Fadrosh E.A."/>
            <person name="Kyrpides N.C."/>
            <person name="Woyke T."/>
        </authorList>
    </citation>
    <scope>NUCLEOTIDE SEQUENCE</scope>
    <source>
        <strain evidence="1">GVMAG-M-3300023179-4</strain>
    </source>
</reference>
<dbReference type="Pfam" id="PF00574">
    <property type="entry name" value="CLP_protease"/>
    <property type="match status" value="1"/>
</dbReference>
<organism evidence="1">
    <name type="scientific">viral metagenome</name>
    <dbReference type="NCBI Taxonomy" id="1070528"/>
    <lineage>
        <taxon>unclassified sequences</taxon>
        <taxon>metagenomes</taxon>
        <taxon>organismal metagenomes</taxon>
    </lineage>
</organism>
<dbReference type="AlphaFoldDB" id="A0A6C0GZ96"/>
<sequence length="268" mass="30842">MLGKILVVLFGLFNYSFARTINLSNNNFVSLIGPVSQSSVDDTIKSLNSKSIIEYMNDNQNINIYINSPGGSVFAGNHLVQYIRTLQASNINVNCIAQNFMSMAFIIMQSCTNRYVMFDSVGMQHQISFGISGNIENFKTYFGLIERVNNFLIDMEINKIGITKEVYLQKVISDWWIYGEDNIKYNIADELITLKCNPSILSEKNKKTEYFYGSEYEIELNKCPLIHEIKITDKSSKKSIEKNSSKIYEMFDFENYPFNVKTILNNFH</sequence>
<dbReference type="EMBL" id="MN739831">
    <property type="protein sequence ID" value="QHT73644.1"/>
    <property type="molecule type" value="Genomic_DNA"/>
</dbReference>
<dbReference type="Gene3D" id="3.90.226.10">
    <property type="entry name" value="2-enoyl-CoA Hydratase, Chain A, domain 1"/>
    <property type="match status" value="1"/>
</dbReference>
<dbReference type="InterPro" id="IPR023562">
    <property type="entry name" value="ClpP/TepA"/>
</dbReference>
<evidence type="ECO:0000313" key="1">
    <source>
        <dbReference type="EMBL" id="QHT73644.1"/>
    </source>
</evidence>